<organism evidence="2 3">
    <name type="scientific">Plasmopara halstedii</name>
    <name type="common">Downy mildew of sunflower</name>
    <dbReference type="NCBI Taxonomy" id="4781"/>
    <lineage>
        <taxon>Eukaryota</taxon>
        <taxon>Sar</taxon>
        <taxon>Stramenopiles</taxon>
        <taxon>Oomycota</taxon>
        <taxon>Peronosporomycetes</taxon>
        <taxon>Peronosporales</taxon>
        <taxon>Peronosporaceae</taxon>
        <taxon>Plasmopara</taxon>
    </lineage>
</organism>
<reference evidence="3" key="1">
    <citation type="submission" date="2014-09" db="EMBL/GenBank/DDBJ databases">
        <authorList>
            <person name="Sharma Rahul"/>
            <person name="Thines Marco"/>
        </authorList>
    </citation>
    <scope>NUCLEOTIDE SEQUENCE [LARGE SCALE GENOMIC DNA]</scope>
</reference>
<name>A0A0N7L6M7_PLAHL</name>
<proteinExistence type="predicted"/>
<feature type="region of interest" description="Disordered" evidence="1">
    <location>
        <begin position="1"/>
        <end position="20"/>
    </location>
</feature>
<dbReference type="RefSeq" id="XP_024581076.1">
    <property type="nucleotide sequence ID" value="XM_024730839.1"/>
</dbReference>
<dbReference type="GeneID" id="36396106"/>
<protein>
    <submittedName>
        <fullName evidence="2">Uncharacterized protein</fullName>
    </submittedName>
</protein>
<sequence length="51" mass="5913">MSQRLNNELERQHNKKGNTLTLSSKIKVYEKSDEVMTIPISSMPPLDYSFL</sequence>
<dbReference type="EMBL" id="CCYD01001336">
    <property type="protein sequence ID" value="CEG44707.1"/>
    <property type="molecule type" value="Genomic_DNA"/>
</dbReference>
<accession>A0A0N7L6M7</accession>
<evidence type="ECO:0000313" key="2">
    <source>
        <dbReference type="EMBL" id="CEG44707.1"/>
    </source>
</evidence>
<evidence type="ECO:0000256" key="1">
    <source>
        <dbReference type="SAM" id="MobiDB-lite"/>
    </source>
</evidence>
<dbReference type="AlphaFoldDB" id="A0A0N7L6M7"/>
<evidence type="ECO:0000313" key="3">
    <source>
        <dbReference type="Proteomes" id="UP000054928"/>
    </source>
</evidence>
<dbReference type="Proteomes" id="UP000054928">
    <property type="component" value="Unassembled WGS sequence"/>
</dbReference>
<keyword evidence="3" id="KW-1185">Reference proteome</keyword>